<dbReference type="AlphaFoldDB" id="A0A1R2B6P4"/>
<dbReference type="PANTHER" id="PTHR42687">
    <property type="entry name" value="L-THREONINE 3-DEHYDROGENASE"/>
    <property type="match status" value="1"/>
</dbReference>
<keyword evidence="4" id="KW-1185">Reference proteome</keyword>
<dbReference type="PANTHER" id="PTHR42687:SF1">
    <property type="entry name" value="L-THREONINE 3-DEHYDROGENASE, MITOCHONDRIAL"/>
    <property type="match status" value="1"/>
</dbReference>
<dbReference type="OrthoDB" id="10058185at2759"/>
<evidence type="ECO:0000313" key="4">
    <source>
        <dbReference type="Proteomes" id="UP000187209"/>
    </source>
</evidence>
<sequence>MLLKRWSSKVFFTGAGGQIGAELIKVAQEKYGDENVLATDLKDPSPLWKITTLFDRLDVTDSSNVQKLVSSFKPNIIYHLASTLSAPSELNPQLALKVNLTGLHNILEQARICDAKIFAASSIASYGATTPKIPSDIEIQRPSTIYGITKVHLELMGEYYNSKHGVDFRCLRVPIVTSEAMPGGGSAAFTVTIFYDLLKTGRCVIPVSRDARMPIIYLPDLIRAIQEFMNADNKNLHLRTYTMASAGTSVGEYADEVLKHANLYDC</sequence>
<dbReference type="SUPFAM" id="SSF51735">
    <property type="entry name" value="NAD(P)-binding Rossmann-fold domains"/>
    <property type="match status" value="1"/>
</dbReference>
<organism evidence="3 4">
    <name type="scientific">Stentor coeruleus</name>
    <dbReference type="NCBI Taxonomy" id="5963"/>
    <lineage>
        <taxon>Eukaryota</taxon>
        <taxon>Sar</taxon>
        <taxon>Alveolata</taxon>
        <taxon>Ciliophora</taxon>
        <taxon>Postciliodesmatophora</taxon>
        <taxon>Heterotrichea</taxon>
        <taxon>Heterotrichida</taxon>
        <taxon>Stentoridae</taxon>
        <taxon>Stentor</taxon>
    </lineage>
</organism>
<proteinExistence type="inferred from homology"/>
<comment type="similarity">
    <text evidence="1">Belongs to the NAD(P)-dependent epimerase/dehydratase family.</text>
</comment>
<feature type="domain" description="NAD-dependent epimerase/dehydratase" evidence="2">
    <location>
        <begin position="12"/>
        <end position="241"/>
    </location>
</feature>
<gene>
    <name evidence="3" type="ORF">SteCoe_29136</name>
</gene>
<dbReference type="GO" id="GO:0006567">
    <property type="term" value="P:L-threonine catabolic process"/>
    <property type="evidence" value="ECO:0007669"/>
    <property type="project" value="TreeGrafter"/>
</dbReference>
<comment type="caution">
    <text evidence="3">The sequence shown here is derived from an EMBL/GenBank/DDBJ whole genome shotgun (WGS) entry which is preliminary data.</text>
</comment>
<dbReference type="EMBL" id="MPUH01000902">
    <property type="protein sequence ID" value="OMJ72432.1"/>
    <property type="molecule type" value="Genomic_DNA"/>
</dbReference>
<dbReference type="InterPro" id="IPR001509">
    <property type="entry name" value="Epimerase_deHydtase"/>
</dbReference>
<reference evidence="3 4" key="1">
    <citation type="submission" date="2016-11" db="EMBL/GenBank/DDBJ databases">
        <title>The macronuclear genome of Stentor coeruleus: a giant cell with tiny introns.</title>
        <authorList>
            <person name="Slabodnick M."/>
            <person name="Ruby J.G."/>
            <person name="Reiff S.B."/>
            <person name="Swart E.C."/>
            <person name="Gosai S."/>
            <person name="Prabakaran S."/>
            <person name="Witkowska E."/>
            <person name="Larue G.E."/>
            <person name="Fisher S."/>
            <person name="Freeman R.M."/>
            <person name="Gunawardena J."/>
            <person name="Chu W."/>
            <person name="Stover N.A."/>
            <person name="Gregory B.D."/>
            <person name="Nowacki M."/>
            <person name="Derisi J."/>
            <person name="Roy S.W."/>
            <person name="Marshall W.F."/>
            <person name="Sood P."/>
        </authorList>
    </citation>
    <scope>NUCLEOTIDE SEQUENCE [LARGE SCALE GENOMIC DNA]</scope>
    <source>
        <strain evidence="3">WM001</strain>
    </source>
</reference>
<dbReference type="GO" id="GO:0008743">
    <property type="term" value="F:L-threonine 3-dehydrogenase activity"/>
    <property type="evidence" value="ECO:0007669"/>
    <property type="project" value="TreeGrafter"/>
</dbReference>
<dbReference type="Proteomes" id="UP000187209">
    <property type="component" value="Unassembled WGS sequence"/>
</dbReference>
<dbReference type="Pfam" id="PF01370">
    <property type="entry name" value="Epimerase"/>
    <property type="match status" value="1"/>
</dbReference>
<accession>A0A1R2B6P4</accession>
<dbReference type="InterPro" id="IPR051225">
    <property type="entry name" value="NAD(P)_epim/dehydratase"/>
</dbReference>
<protein>
    <recommendedName>
        <fullName evidence="2">NAD-dependent epimerase/dehydratase domain-containing protein</fullName>
    </recommendedName>
</protein>
<evidence type="ECO:0000313" key="3">
    <source>
        <dbReference type="EMBL" id="OMJ72432.1"/>
    </source>
</evidence>
<dbReference type="Gene3D" id="3.40.50.720">
    <property type="entry name" value="NAD(P)-binding Rossmann-like Domain"/>
    <property type="match status" value="1"/>
</dbReference>
<dbReference type="InterPro" id="IPR036291">
    <property type="entry name" value="NAD(P)-bd_dom_sf"/>
</dbReference>
<evidence type="ECO:0000256" key="1">
    <source>
        <dbReference type="ARBA" id="ARBA00007637"/>
    </source>
</evidence>
<name>A0A1R2B6P4_9CILI</name>
<evidence type="ECO:0000259" key="2">
    <source>
        <dbReference type="Pfam" id="PF01370"/>
    </source>
</evidence>